<dbReference type="AlphaFoldDB" id="J9H0W5"/>
<dbReference type="Pfam" id="PF18819">
    <property type="entry name" value="MuF_C"/>
    <property type="match status" value="1"/>
</dbReference>
<accession>J9H0W5</accession>
<evidence type="ECO:0000256" key="1">
    <source>
        <dbReference type="SAM" id="Coils"/>
    </source>
</evidence>
<proteinExistence type="predicted"/>
<evidence type="ECO:0000313" key="3">
    <source>
        <dbReference type="EMBL" id="EJX06990.1"/>
    </source>
</evidence>
<keyword evidence="1" id="KW-0175">Coiled coil</keyword>
<organism evidence="3">
    <name type="scientific">gut metagenome</name>
    <dbReference type="NCBI Taxonomy" id="749906"/>
    <lineage>
        <taxon>unclassified sequences</taxon>
        <taxon>metagenomes</taxon>
        <taxon>organismal metagenomes</taxon>
    </lineage>
</organism>
<dbReference type="InterPro" id="IPR041131">
    <property type="entry name" value="MuF_C"/>
</dbReference>
<feature type="domain" description="Phage MuF C-terminal" evidence="2">
    <location>
        <begin position="213"/>
        <end position="307"/>
    </location>
</feature>
<reference evidence="3" key="1">
    <citation type="journal article" date="2012" name="PLoS ONE">
        <title>Gene sets for utilization of primary and secondary nutrition supplies in the distal gut of endangered iberian lynx.</title>
        <authorList>
            <person name="Alcaide M."/>
            <person name="Messina E."/>
            <person name="Richter M."/>
            <person name="Bargiela R."/>
            <person name="Peplies J."/>
            <person name="Huws S.A."/>
            <person name="Newbold C.J."/>
            <person name="Golyshin P.N."/>
            <person name="Simon M.A."/>
            <person name="Lopez G."/>
            <person name="Yakimov M.M."/>
            <person name="Ferrer M."/>
        </authorList>
    </citation>
    <scope>NUCLEOTIDE SEQUENCE</scope>
</reference>
<protein>
    <recommendedName>
        <fullName evidence="2">Phage MuF C-terminal domain-containing protein</fullName>
    </recommendedName>
</protein>
<evidence type="ECO:0000259" key="2">
    <source>
        <dbReference type="Pfam" id="PF18819"/>
    </source>
</evidence>
<feature type="coiled-coil region" evidence="1">
    <location>
        <begin position="148"/>
        <end position="182"/>
    </location>
</feature>
<gene>
    <name evidence="3" type="ORF">EVA_04900</name>
</gene>
<sequence>MRDNAASRAVHVDLSRIHFDKIEDFFEEIRNISVPERTIDYKAKLKKKAAPVARELRGIKGIKNVDLNEDRIFVNGRGVWASLQWGDRHGEALLEHLSNEYVRFRENEGYAASRDNNMQTEVYGELKELCCKLAGMTEDEMQRYIDHSEEEENDLYREDDDLEEVNERFNEQLESLTEENAQGVILDLGRPGDILLSAGLSDREIRLYGNKVMKKIRKHGFAISSIKNLPVAINHPIAVFNNYGNEMNRAILTELKTPQGNVLATIEWGKGTDAELNIVTSVFGKGKENVIGWINKGYATYISKEKALDYLRIPAPIAGAQDSQELSTATKLVKEFENPSIGDENLYREVTDDSELAWLENQPTIKAYRAMQVIGDRLYSPMASGKKKDLGAGYGLNKWDVATEMAFNVTDEMLEEVEKLNQSDKRGYVEVIPGKLRFVKESKNGKASLKYHLVTDETDVWAAYNPYNHNSDSMLNDQFKAAYRRGNIVVVEAEVPVGDLESGYQAPYSKDAVGKTEWKSGDVATQFPDEMKRTVYLSRYTKPVRVLSNKEVAKWIGDRLRKAEQLTGKPITLYEASFHPEVKQILEADGFTFVPVKQPTTKVSKVMEGHPDYMNDGKIAALNETLKNQDSWLQRGGDGSF</sequence>
<comment type="caution">
    <text evidence="3">The sequence shown here is derived from an EMBL/GenBank/DDBJ whole genome shotgun (WGS) entry which is preliminary data.</text>
</comment>
<name>J9H0W5_9ZZZZ</name>
<dbReference type="EMBL" id="AMCI01000998">
    <property type="protein sequence ID" value="EJX06990.1"/>
    <property type="molecule type" value="Genomic_DNA"/>
</dbReference>
<feature type="non-terminal residue" evidence="3">
    <location>
        <position position="641"/>
    </location>
</feature>